<dbReference type="AlphaFoldDB" id="A0A2X0MXT9"/>
<dbReference type="EMBL" id="FMWP01000126">
    <property type="protein sequence ID" value="SDA02592.1"/>
    <property type="molecule type" value="Genomic_DNA"/>
</dbReference>
<dbReference type="Proteomes" id="UP000249723">
    <property type="component" value="Unassembled WGS sequence"/>
</dbReference>
<organism evidence="2 3">
    <name type="scientific">Microbotryum saponariae</name>
    <dbReference type="NCBI Taxonomy" id="289078"/>
    <lineage>
        <taxon>Eukaryota</taxon>
        <taxon>Fungi</taxon>
        <taxon>Dikarya</taxon>
        <taxon>Basidiomycota</taxon>
        <taxon>Pucciniomycotina</taxon>
        <taxon>Microbotryomycetes</taxon>
        <taxon>Microbotryales</taxon>
        <taxon>Microbotryaceae</taxon>
        <taxon>Microbotryum</taxon>
    </lineage>
</organism>
<sequence>MKLVKLLGAMIARFACACQVHADGCQSAENSGWLQEMIGSDGQDDTTLKNGRADCIKAFDKFDTTKNYADCVSVQCGSCDKWHKWYDLFWLIWGRHLCHNRQKKHCHAVWMDDS</sequence>
<evidence type="ECO:0000256" key="1">
    <source>
        <dbReference type="SAM" id="SignalP"/>
    </source>
</evidence>
<evidence type="ECO:0000313" key="3">
    <source>
        <dbReference type="Proteomes" id="UP000249723"/>
    </source>
</evidence>
<name>A0A2X0MXT9_9BASI</name>
<keyword evidence="3" id="KW-1185">Reference proteome</keyword>
<accession>A0A2X0MXT9</accession>
<proteinExistence type="predicted"/>
<keyword evidence="1" id="KW-0732">Signal</keyword>
<feature type="signal peptide" evidence="1">
    <location>
        <begin position="1"/>
        <end position="17"/>
    </location>
</feature>
<gene>
    <name evidence="2" type="ORF">BZ3500_MVSOF-1268-A1-R1_CHR7-2G09508</name>
</gene>
<evidence type="ECO:0000313" key="2">
    <source>
        <dbReference type="EMBL" id="SDA02592.1"/>
    </source>
</evidence>
<reference evidence="3" key="1">
    <citation type="submission" date="2016-10" db="EMBL/GenBank/DDBJ databases">
        <authorList>
            <person name="Jeantristanb JTB J.-T."/>
            <person name="Ricardo R."/>
        </authorList>
    </citation>
    <scope>NUCLEOTIDE SEQUENCE [LARGE SCALE GENOMIC DNA]</scope>
</reference>
<protein>
    <submittedName>
        <fullName evidence="2">BZ3500_MvSof-1268-A1-R1_Chr7-2g09508 protein</fullName>
    </submittedName>
</protein>
<feature type="chain" id="PRO_5030060397" evidence="1">
    <location>
        <begin position="18"/>
        <end position="114"/>
    </location>
</feature>